<evidence type="ECO:0000313" key="3">
    <source>
        <dbReference type="Proteomes" id="UP000254797"/>
    </source>
</evidence>
<name>A0A380JY08_STRDY</name>
<keyword evidence="1" id="KW-0472">Membrane</keyword>
<keyword evidence="1" id="KW-0812">Transmembrane</keyword>
<dbReference type="InterPro" id="IPR010718">
    <property type="entry name" value="DUF1294"/>
</dbReference>
<reference evidence="2 3" key="1">
    <citation type="submission" date="2018-06" db="EMBL/GenBank/DDBJ databases">
        <authorList>
            <consortium name="Pathogen Informatics"/>
            <person name="Doyle S."/>
        </authorList>
    </citation>
    <scope>NUCLEOTIDE SEQUENCE [LARGE SCALE GENOMIC DNA]</scope>
    <source>
        <strain evidence="2 3">NCTC4670</strain>
    </source>
</reference>
<organism evidence="2 3">
    <name type="scientific">Streptococcus dysgalactiae subsp. dysgalactiae</name>
    <dbReference type="NCBI Taxonomy" id="99822"/>
    <lineage>
        <taxon>Bacteria</taxon>
        <taxon>Bacillati</taxon>
        <taxon>Bacillota</taxon>
        <taxon>Bacilli</taxon>
        <taxon>Lactobacillales</taxon>
        <taxon>Streptococcaceae</taxon>
        <taxon>Streptococcus</taxon>
    </lineage>
</organism>
<dbReference type="AlphaFoldDB" id="A0A380JY08"/>
<feature type="transmembrane region" description="Helical" evidence="1">
    <location>
        <begin position="38"/>
        <end position="59"/>
    </location>
</feature>
<gene>
    <name evidence="2" type="ORF">NCTC4670_01160</name>
</gene>
<feature type="transmembrane region" description="Helical" evidence="1">
    <location>
        <begin position="6"/>
        <end position="22"/>
    </location>
</feature>
<feature type="transmembrane region" description="Helical" evidence="1">
    <location>
        <begin position="65"/>
        <end position="85"/>
    </location>
</feature>
<keyword evidence="1" id="KW-1133">Transmembrane helix</keyword>
<proteinExistence type="predicted"/>
<accession>A0A380JY08</accession>
<protein>
    <submittedName>
        <fullName evidence="2">Membrane protein</fullName>
    </submittedName>
</protein>
<dbReference type="Pfam" id="PF06961">
    <property type="entry name" value="DUF1294"/>
    <property type="match status" value="1"/>
</dbReference>
<evidence type="ECO:0000313" key="2">
    <source>
        <dbReference type="EMBL" id="SUN50003.1"/>
    </source>
</evidence>
<dbReference type="Proteomes" id="UP000254797">
    <property type="component" value="Unassembled WGS sequence"/>
</dbReference>
<evidence type="ECO:0000256" key="1">
    <source>
        <dbReference type="SAM" id="Phobius"/>
    </source>
</evidence>
<sequence>MLQIWLIGALVWNSIVFILYVLDKRRAVRGQWRISEKTLLLVTLACGGFGAWLAANYYHHKTRKWYFVLTWYLGMLLGLLVTYMISTANY</sequence>
<dbReference type="EMBL" id="UHFG01000004">
    <property type="protein sequence ID" value="SUN50003.1"/>
    <property type="molecule type" value="Genomic_DNA"/>
</dbReference>
<dbReference type="RefSeq" id="WP_115246174.1">
    <property type="nucleotide sequence ID" value="NZ_UHFG01000004.1"/>
</dbReference>